<accession>A0AAE4UWZ6</accession>
<evidence type="ECO:0000313" key="2">
    <source>
        <dbReference type="EMBL" id="MDV7264506.1"/>
    </source>
</evidence>
<dbReference type="RefSeq" id="WP_317747617.1">
    <property type="nucleotide sequence ID" value="NZ_JAWLUP010000012.1"/>
</dbReference>
<gene>
    <name evidence="2" type="ORF">R4315_08105</name>
</gene>
<evidence type="ECO:0000313" key="3">
    <source>
        <dbReference type="Proteomes" id="UP001185863"/>
    </source>
</evidence>
<reference evidence="2" key="1">
    <citation type="submission" date="2023-10" db="EMBL/GenBank/DDBJ databases">
        <title>Development of a sustainable strategy for remediation of hydrocarbon-contaminated territories based on the waste exchange concept.</title>
        <authorList>
            <person name="Krivoruchko A."/>
        </authorList>
    </citation>
    <scope>NUCLEOTIDE SEQUENCE</scope>
    <source>
        <strain evidence="2">IEGM 68</strain>
    </source>
</reference>
<name>A0AAE4UWZ6_9NOCA</name>
<dbReference type="AlphaFoldDB" id="A0AAE4UWZ6"/>
<comment type="caution">
    <text evidence="2">The sequence shown here is derived from an EMBL/GenBank/DDBJ whole genome shotgun (WGS) entry which is preliminary data.</text>
</comment>
<feature type="region of interest" description="Disordered" evidence="1">
    <location>
        <begin position="319"/>
        <end position="347"/>
    </location>
</feature>
<protein>
    <recommendedName>
        <fullName evidence="4">Transcriptional regulator, AbiEi antitoxin, Type IV TA system</fullName>
    </recommendedName>
</protein>
<evidence type="ECO:0008006" key="4">
    <source>
        <dbReference type="Google" id="ProtNLM"/>
    </source>
</evidence>
<organism evidence="2 3">
    <name type="scientific">Rhodococcus oxybenzonivorans</name>
    <dbReference type="NCBI Taxonomy" id="1990687"/>
    <lineage>
        <taxon>Bacteria</taxon>
        <taxon>Bacillati</taxon>
        <taxon>Actinomycetota</taxon>
        <taxon>Actinomycetes</taxon>
        <taxon>Mycobacteriales</taxon>
        <taxon>Nocardiaceae</taxon>
        <taxon>Rhodococcus</taxon>
    </lineage>
</organism>
<evidence type="ECO:0000256" key="1">
    <source>
        <dbReference type="SAM" id="MobiDB-lite"/>
    </source>
</evidence>
<sequence>MDSEPAGLVRRCTALDHGYTDGELHRSRRRGDLLTVRRGAYLRRDDDARLDTVGRHRVLAHATALASHSDAAVSHVSALALHGIDLWNVPLALVHMTANRTQGGKKSRRRHLHATPFLPDEVIMIDGILVTTVPRSLVDFARTVPFEQAVVAGDHALRLGLTDHDELADAVARAHHRTGAKRAERAVAFMNGLSDSVGESRSRVLFHREELPAPELQQVVPGLDGRPVGRVDFLWREYGVVGEFDGMEKYSLHPTRSVSESVRLEKLREDDLRATGVAVARWTWKHLDDPATVVARVRRACELGCRSAPLSFARRPSRRCGAGARSADPGIRPASGRPSPPAGVPGCLRRGQLFRRRGCAR</sequence>
<proteinExistence type="predicted"/>
<dbReference type="Proteomes" id="UP001185863">
    <property type="component" value="Unassembled WGS sequence"/>
</dbReference>
<dbReference type="EMBL" id="JAWLUP010000012">
    <property type="protein sequence ID" value="MDV7264506.1"/>
    <property type="molecule type" value="Genomic_DNA"/>
</dbReference>